<dbReference type="InterPro" id="IPR025736">
    <property type="entry name" value="PucR_C-HTH_dom"/>
</dbReference>
<reference evidence="5 6" key="1">
    <citation type="submission" date="2021-01" db="EMBL/GenBank/DDBJ databases">
        <title>Genomic Encyclopedia of Type Strains, Phase IV (KMG-IV): sequencing the most valuable type-strain genomes for metagenomic binning, comparative biology and taxonomic classification.</title>
        <authorList>
            <person name="Goeker M."/>
        </authorList>
    </citation>
    <scope>NUCLEOTIDE SEQUENCE [LARGE SCALE GENOMIC DNA]</scope>
    <source>
        <strain evidence="5 6">DSM 25540</strain>
    </source>
</reference>
<dbReference type="RefSeq" id="WP_204695797.1">
    <property type="nucleotide sequence ID" value="NZ_JAFBEC010000002.1"/>
</dbReference>
<dbReference type="PANTHER" id="PTHR33744:SF1">
    <property type="entry name" value="DNA-BINDING TRANSCRIPTIONAL ACTIVATOR ADER"/>
    <property type="match status" value="1"/>
</dbReference>
<dbReference type="Gene3D" id="1.10.10.2840">
    <property type="entry name" value="PucR C-terminal helix-turn-helix domain"/>
    <property type="match status" value="1"/>
</dbReference>
<feature type="domain" description="PucR C-terminal helix-turn-helix" evidence="3">
    <location>
        <begin position="469"/>
        <end position="527"/>
    </location>
</feature>
<dbReference type="Pfam" id="PF07905">
    <property type="entry name" value="PucR"/>
    <property type="match status" value="1"/>
</dbReference>
<evidence type="ECO:0000259" key="4">
    <source>
        <dbReference type="Pfam" id="PF17853"/>
    </source>
</evidence>
<evidence type="ECO:0000313" key="6">
    <source>
        <dbReference type="Proteomes" id="UP000741863"/>
    </source>
</evidence>
<dbReference type="InterPro" id="IPR041522">
    <property type="entry name" value="CdaR_GGDEF"/>
</dbReference>
<organism evidence="5 6">
    <name type="scientific">Geomicrobium sediminis</name>
    <dbReference type="NCBI Taxonomy" id="1347788"/>
    <lineage>
        <taxon>Bacteria</taxon>
        <taxon>Bacillati</taxon>
        <taxon>Bacillota</taxon>
        <taxon>Bacilli</taxon>
        <taxon>Bacillales</taxon>
        <taxon>Geomicrobium</taxon>
    </lineage>
</organism>
<dbReference type="Pfam" id="PF13556">
    <property type="entry name" value="HTH_30"/>
    <property type="match status" value="1"/>
</dbReference>
<accession>A0ABS2P8H8</accession>
<comment type="similarity">
    <text evidence="1">Belongs to the CdaR family.</text>
</comment>
<dbReference type="InterPro" id="IPR051448">
    <property type="entry name" value="CdaR-like_regulators"/>
</dbReference>
<dbReference type="PANTHER" id="PTHR33744">
    <property type="entry name" value="CARBOHYDRATE DIACID REGULATOR"/>
    <property type="match status" value="1"/>
</dbReference>
<gene>
    <name evidence="5" type="ORF">JOD17_000809</name>
</gene>
<name>A0ABS2P8H8_9BACL</name>
<dbReference type="InterPro" id="IPR012914">
    <property type="entry name" value="PucR_dom"/>
</dbReference>
<dbReference type="EMBL" id="JAFBEC010000002">
    <property type="protein sequence ID" value="MBM7631717.1"/>
    <property type="molecule type" value="Genomic_DNA"/>
</dbReference>
<evidence type="ECO:0000313" key="5">
    <source>
        <dbReference type="EMBL" id="MBM7631717.1"/>
    </source>
</evidence>
<dbReference type="InterPro" id="IPR042070">
    <property type="entry name" value="PucR_C-HTH_sf"/>
</dbReference>
<protein>
    <submittedName>
        <fullName evidence="5">Purine catabolism regulator</fullName>
    </submittedName>
</protein>
<dbReference type="Proteomes" id="UP000741863">
    <property type="component" value="Unassembled WGS sequence"/>
</dbReference>
<feature type="domain" description="Purine catabolism PurC-like" evidence="2">
    <location>
        <begin position="6"/>
        <end position="124"/>
    </location>
</feature>
<comment type="caution">
    <text evidence="5">The sequence shown here is derived from an EMBL/GenBank/DDBJ whole genome shotgun (WGS) entry which is preliminary data.</text>
</comment>
<sequence length="535" mass="60429">MQLGHILQLPIFQEADVISGSSGLWRNVENVNMMDAPDIADYLKQDELLITTAYHFKEDPTSLKQLIEKMARRGCAGLGIKTKRFLASIPEDVRAYADALHFPIIELPFHVRLGSIVNQTLSAILNVQTLEMKEAMAAHQTFSESVMSGKGLSHLLTTVSDVVSLPVYLLNHQSILVATSGKDHSNLETLNESISGKQQCFLSQTHHTYFSLVDSKQVVTAFAVEMSNITKGMLVVLSDTPLTHRTILTLEQATNVIAFEVMKENAVKQYTQRARNEFFKNYLDDAFLTNDEVISRAKEFDIYNNQQFSCFVGKMDACEATLGFKQNVIEVEKVFALIEEELAMFAIPTYVFMNGNYCCILAEETGEVHPSDWHSPTRMMVEMIQDHVIQQLGRSVSFGISNICHEFLDVKAGYSEALNALNSGLLSGNRQFIQAYHTKDVSELLRMIPGEDLRSFCEYTLQRIDDSDLLHTLAVYLETHCQITETANRLYVHRNTVIYRLEKIEDLLGKKVNEPETTLQLRIAFRIHPTLNASL</sequence>
<keyword evidence="6" id="KW-1185">Reference proteome</keyword>
<dbReference type="Pfam" id="PF17853">
    <property type="entry name" value="GGDEF_2"/>
    <property type="match status" value="1"/>
</dbReference>
<evidence type="ECO:0000259" key="3">
    <source>
        <dbReference type="Pfam" id="PF13556"/>
    </source>
</evidence>
<evidence type="ECO:0000256" key="1">
    <source>
        <dbReference type="ARBA" id="ARBA00006754"/>
    </source>
</evidence>
<evidence type="ECO:0000259" key="2">
    <source>
        <dbReference type="Pfam" id="PF07905"/>
    </source>
</evidence>
<feature type="domain" description="CdaR GGDEF-like" evidence="4">
    <location>
        <begin position="290"/>
        <end position="422"/>
    </location>
</feature>
<proteinExistence type="inferred from homology"/>